<protein>
    <submittedName>
        <fullName evidence="1">Uncharacterized protein</fullName>
    </submittedName>
</protein>
<evidence type="ECO:0000313" key="2">
    <source>
        <dbReference type="Proteomes" id="UP001060085"/>
    </source>
</evidence>
<dbReference type="Proteomes" id="UP001060085">
    <property type="component" value="Linkage Group LG05"/>
</dbReference>
<dbReference type="EMBL" id="CM044705">
    <property type="protein sequence ID" value="KAI5663467.1"/>
    <property type="molecule type" value="Genomic_DNA"/>
</dbReference>
<sequence length="176" mass="20382">MCIDCRAINNITINLVFLSSSRVNFLEKINHFEDLLRLLQVVAEELPNNSSRETHPNKFKDGFETLKVLDPFAASWTGREAPLPPLKLRLPGRPKKARKRYIFCWMQIQLLTYVSVLQVTNVEDDLMNDIIASIEIPEINTIEEDENSLQDYFTIFCSILVLPCLWIHLVSLDNVY</sequence>
<keyword evidence="2" id="KW-1185">Reference proteome</keyword>
<reference evidence="2" key="1">
    <citation type="journal article" date="2023" name="Nat. Plants">
        <title>Single-cell RNA sequencing provides a high-resolution roadmap for understanding the multicellular compartmentation of specialized metabolism.</title>
        <authorList>
            <person name="Sun S."/>
            <person name="Shen X."/>
            <person name="Li Y."/>
            <person name="Li Y."/>
            <person name="Wang S."/>
            <person name="Li R."/>
            <person name="Zhang H."/>
            <person name="Shen G."/>
            <person name="Guo B."/>
            <person name="Wei J."/>
            <person name="Xu J."/>
            <person name="St-Pierre B."/>
            <person name="Chen S."/>
            <person name="Sun C."/>
        </authorList>
    </citation>
    <scope>NUCLEOTIDE SEQUENCE [LARGE SCALE GENOMIC DNA]</scope>
</reference>
<evidence type="ECO:0000313" key="1">
    <source>
        <dbReference type="EMBL" id="KAI5663467.1"/>
    </source>
</evidence>
<organism evidence="1 2">
    <name type="scientific">Catharanthus roseus</name>
    <name type="common">Madagascar periwinkle</name>
    <name type="synonym">Vinca rosea</name>
    <dbReference type="NCBI Taxonomy" id="4058"/>
    <lineage>
        <taxon>Eukaryota</taxon>
        <taxon>Viridiplantae</taxon>
        <taxon>Streptophyta</taxon>
        <taxon>Embryophyta</taxon>
        <taxon>Tracheophyta</taxon>
        <taxon>Spermatophyta</taxon>
        <taxon>Magnoliopsida</taxon>
        <taxon>eudicotyledons</taxon>
        <taxon>Gunneridae</taxon>
        <taxon>Pentapetalae</taxon>
        <taxon>asterids</taxon>
        <taxon>lamiids</taxon>
        <taxon>Gentianales</taxon>
        <taxon>Apocynaceae</taxon>
        <taxon>Rauvolfioideae</taxon>
        <taxon>Vinceae</taxon>
        <taxon>Catharanthinae</taxon>
        <taxon>Catharanthus</taxon>
    </lineage>
</organism>
<proteinExistence type="predicted"/>
<name>A0ACC0AU09_CATRO</name>
<comment type="caution">
    <text evidence="1">The sequence shown here is derived from an EMBL/GenBank/DDBJ whole genome shotgun (WGS) entry which is preliminary data.</text>
</comment>
<gene>
    <name evidence="1" type="ORF">M9H77_22790</name>
</gene>
<accession>A0ACC0AU09</accession>